<dbReference type="GO" id="GO:0005886">
    <property type="term" value="C:plasma membrane"/>
    <property type="evidence" value="ECO:0007669"/>
    <property type="project" value="TreeGrafter"/>
</dbReference>
<dbReference type="PRINTS" id="PR00344">
    <property type="entry name" value="BCTRLSENSOR"/>
</dbReference>
<dbReference type="EMBL" id="MN906814">
    <property type="protein sequence ID" value="QLI58138.1"/>
    <property type="molecule type" value="Genomic_DNA"/>
</dbReference>
<evidence type="ECO:0000256" key="5">
    <source>
        <dbReference type="ARBA" id="ARBA00022679"/>
    </source>
</evidence>
<dbReference type="SMART" id="SM00388">
    <property type="entry name" value="HisKA"/>
    <property type="match status" value="1"/>
</dbReference>
<dbReference type="InterPro" id="IPR050428">
    <property type="entry name" value="TCS_sensor_his_kinase"/>
</dbReference>
<dbReference type="InterPro" id="IPR005467">
    <property type="entry name" value="His_kinase_dom"/>
</dbReference>
<evidence type="ECO:0000256" key="4">
    <source>
        <dbReference type="ARBA" id="ARBA00022553"/>
    </source>
</evidence>
<dbReference type="Pfam" id="PF02518">
    <property type="entry name" value="HATPase_c"/>
    <property type="match status" value="1"/>
</dbReference>
<name>A0A7D5YHJ4_ACIBA</name>
<evidence type="ECO:0000256" key="11">
    <source>
        <dbReference type="SAM" id="Phobius"/>
    </source>
</evidence>
<evidence type="ECO:0000256" key="3">
    <source>
        <dbReference type="ARBA" id="ARBA00012438"/>
    </source>
</evidence>
<dbReference type="InterPro" id="IPR036890">
    <property type="entry name" value="HATPase_C_sf"/>
</dbReference>
<accession>A0A7D5YHJ4</accession>
<dbReference type="InterPro" id="IPR003594">
    <property type="entry name" value="HATPase_dom"/>
</dbReference>
<evidence type="ECO:0000256" key="10">
    <source>
        <dbReference type="ARBA" id="ARBA00023136"/>
    </source>
</evidence>
<feature type="transmembrane region" description="Helical" evidence="11">
    <location>
        <begin position="156"/>
        <end position="174"/>
    </location>
</feature>
<reference evidence="13" key="1">
    <citation type="submission" date="2020-01" db="EMBL/GenBank/DDBJ databases">
        <title>Colistin resistance and heteroresistance in carbapenem-resistant Acinetobacter baumannii clinical isolates from a Thai university hospital.</title>
        <authorList>
            <person name="Thet Thet K."/>
            <person name="Lunha K."/>
            <person name="Ngudsuntia A."/>
            <person name="Srisrattakarn A."/>
            <person name="Lulitanond A."/>
            <person name="Tavichakorntrakool R."/>
            <person name="Wonglakorn L."/>
            <person name="Charoensri N."/>
            <person name="Chanawong A."/>
        </authorList>
    </citation>
    <scope>NUCLEOTIDE SEQUENCE</scope>
    <source>
        <strain evidence="13">A167-KKU</strain>
    </source>
</reference>
<dbReference type="InterPro" id="IPR036097">
    <property type="entry name" value="HisK_dim/P_sf"/>
</dbReference>
<feature type="domain" description="Histidine kinase" evidence="12">
    <location>
        <begin position="235"/>
        <end position="447"/>
    </location>
</feature>
<evidence type="ECO:0000313" key="13">
    <source>
        <dbReference type="EMBL" id="QLI58138.1"/>
    </source>
</evidence>
<evidence type="ECO:0000259" key="12">
    <source>
        <dbReference type="PROSITE" id="PS50109"/>
    </source>
</evidence>
<dbReference type="Gene3D" id="3.30.565.10">
    <property type="entry name" value="Histidine kinase-like ATPase, C-terminal domain"/>
    <property type="match status" value="1"/>
</dbReference>
<dbReference type="CDD" id="cd00082">
    <property type="entry name" value="HisKA"/>
    <property type="match status" value="1"/>
</dbReference>
<protein>
    <recommendedName>
        <fullName evidence="3">histidine kinase</fullName>
        <ecNumber evidence="3">2.7.13.3</ecNumber>
    </recommendedName>
</protein>
<proteinExistence type="predicted"/>
<comment type="subcellular location">
    <subcellularLocation>
        <location evidence="2">Membrane</location>
        <topology evidence="2">Multi-pass membrane protein</topology>
    </subcellularLocation>
</comment>
<keyword evidence="7 13" id="KW-0418">Kinase</keyword>
<dbReference type="AlphaFoldDB" id="A0A7D5YHJ4"/>
<gene>
    <name evidence="13" type="primary">pmrB</name>
</gene>
<sequence length="454" mass="51754">MHYSLKKRLIWGTSIFSVILGCILIFSVILGCILIFSAYKVALQEVDEILDTQMKYLAERTAEHPLKTVSSKFDFHKTYHEEDLFIDIWAYKDQAHLSHHLHLLVPPVEQAGFYSHKTAQGIVRTYVLPLKDYQIQVSQQERVREAFAWELAGSMFIPYLIILPFAIFALAAIIRRGLKPIDDFKNELKERDSEELTPIEVHDYPQELLPTIDEMNRLFERISKAQNEQKQFIADAAHELRTPVTALNLQTKILLSQFPEHESLQNLSKGLARIQHLVTQLLALAKQDVTLSMVEPTGYFQLNDVALNCVEQLVNLAMQKEIDLGFVRNEPIEMHSIEPTVHSIIFNLIDNAIKYTPHQGVINISVYTDPDHYACIQIEDSGAGIDPENYDKVLKRFYRVHHHLEVGSGLGLSIVDRATQRLGGTLTLDKSLELGGLSVLVKLPKVLHLHETRA</sequence>
<evidence type="ECO:0000256" key="2">
    <source>
        <dbReference type="ARBA" id="ARBA00004141"/>
    </source>
</evidence>
<keyword evidence="10 11" id="KW-0472">Membrane</keyword>
<dbReference type="EC" id="2.7.13.3" evidence="3"/>
<dbReference type="PANTHER" id="PTHR45436">
    <property type="entry name" value="SENSOR HISTIDINE KINASE YKOH"/>
    <property type="match status" value="1"/>
</dbReference>
<dbReference type="GO" id="GO:0000155">
    <property type="term" value="F:phosphorelay sensor kinase activity"/>
    <property type="evidence" value="ECO:0007669"/>
    <property type="project" value="InterPro"/>
</dbReference>
<dbReference type="SMART" id="SM00387">
    <property type="entry name" value="HATPase_c"/>
    <property type="match status" value="1"/>
</dbReference>
<evidence type="ECO:0000256" key="1">
    <source>
        <dbReference type="ARBA" id="ARBA00000085"/>
    </source>
</evidence>
<evidence type="ECO:0000256" key="7">
    <source>
        <dbReference type="ARBA" id="ARBA00022777"/>
    </source>
</evidence>
<evidence type="ECO:0000256" key="9">
    <source>
        <dbReference type="ARBA" id="ARBA00023012"/>
    </source>
</evidence>
<keyword evidence="5" id="KW-0808">Transferase</keyword>
<comment type="catalytic activity">
    <reaction evidence="1">
        <text>ATP + protein L-histidine = ADP + protein N-phospho-L-histidine.</text>
        <dbReference type="EC" id="2.7.13.3"/>
    </reaction>
</comment>
<dbReference type="SUPFAM" id="SSF47384">
    <property type="entry name" value="Homodimeric domain of signal transducing histidine kinase"/>
    <property type="match status" value="1"/>
</dbReference>
<evidence type="ECO:0000256" key="6">
    <source>
        <dbReference type="ARBA" id="ARBA00022692"/>
    </source>
</evidence>
<keyword evidence="6 11" id="KW-0812">Transmembrane</keyword>
<keyword evidence="8 11" id="KW-1133">Transmembrane helix</keyword>
<dbReference type="InterPro" id="IPR003661">
    <property type="entry name" value="HisK_dim/P_dom"/>
</dbReference>
<dbReference type="InterPro" id="IPR004358">
    <property type="entry name" value="Sig_transdc_His_kin-like_C"/>
</dbReference>
<keyword evidence="9" id="KW-0902">Two-component regulatory system</keyword>
<dbReference type="PANTHER" id="PTHR45436:SF15">
    <property type="entry name" value="SENSOR HISTIDINE KINASE CUSS"/>
    <property type="match status" value="1"/>
</dbReference>
<dbReference type="SUPFAM" id="SSF55874">
    <property type="entry name" value="ATPase domain of HSP90 chaperone/DNA topoisomerase II/histidine kinase"/>
    <property type="match status" value="1"/>
</dbReference>
<keyword evidence="4" id="KW-0597">Phosphoprotein</keyword>
<dbReference type="Pfam" id="PF00512">
    <property type="entry name" value="HisKA"/>
    <property type="match status" value="1"/>
</dbReference>
<evidence type="ECO:0000256" key="8">
    <source>
        <dbReference type="ARBA" id="ARBA00022989"/>
    </source>
</evidence>
<feature type="transmembrane region" description="Helical" evidence="11">
    <location>
        <begin position="9"/>
        <end position="36"/>
    </location>
</feature>
<dbReference type="PROSITE" id="PS51257">
    <property type="entry name" value="PROKAR_LIPOPROTEIN"/>
    <property type="match status" value="1"/>
</dbReference>
<dbReference type="Gene3D" id="1.10.287.130">
    <property type="match status" value="1"/>
</dbReference>
<organism evidence="13">
    <name type="scientific">Acinetobacter baumannii</name>
    <dbReference type="NCBI Taxonomy" id="470"/>
    <lineage>
        <taxon>Bacteria</taxon>
        <taxon>Pseudomonadati</taxon>
        <taxon>Pseudomonadota</taxon>
        <taxon>Gammaproteobacteria</taxon>
        <taxon>Moraxellales</taxon>
        <taxon>Moraxellaceae</taxon>
        <taxon>Acinetobacter</taxon>
        <taxon>Acinetobacter calcoaceticus/baumannii complex</taxon>
    </lineage>
</organism>
<dbReference type="CDD" id="cd00075">
    <property type="entry name" value="HATPase"/>
    <property type="match status" value="1"/>
</dbReference>
<dbReference type="RefSeq" id="WP_133447468.1">
    <property type="nucleotide sequence ID" value="NZ_SDHD01000071.1"/>
</dbReference>
<dbReference type="PROSITE" id="PS50109">
    <property type="entry name" value="HIS_KIN"/>
    <property type="match status" value="1"/>
</dbReference>